<dbReference type="EMBL" id="JAHYIQ010000054">
    <property type="protein sequence ID" value="KAK1117170.1"/>
    <property type="molecule type" value="Genomic_DNA"/>
</dbReference>
<gene>
    <name evidence="1" type="ORF">K0M31_016867</name>
</gene>
<keyword evidence="2" id="KW-1185">Reference proteome</keyword>
<dbReference type="Gene3D" id="3.30.560.10">
    <property type="entry name" value="Glucose Oxidase, domain 3"/>
    <property type="match status" value="1"/>
</dbReference>
<name>A0AA40FDX1_9HYME</name>
<evidence type="ECO:0000313" key="2">
    <source>
        <dbReference type="Proteomes" id="UP001177670"/>
    </source>
</evidence>
<evidence type="ECO:0000313" key="1">
    <source>
        <dbReference type="EMBL" id="KAK1117170.1"/>
    </source>
</evidence>
<dbReference type="PANTHER" id="PTHR11552">
    <property type="entry name" value="GLUCOSE-METHANOL-CHOLINE GMC OXIDOREDUCTASE"/>
    <property type="match status" value="1"/>
</dbReference>
<organism evidence="1 2">
    <name type="scientific">Melipona bicolor</name>
    <dbReference type="NCBI Taxonomy" id="60889"/>
    <lineage>
        <taxon>Eukaryota</taxon>
        <taxon>Metazoa</taxon>
        <taxon>Ecdysozoa</taxon>
        <taxon>Arthropoda</taxon>
        <taxon>Hexapoda</taxon>
        <taxon>Insecta</taxon>
        <taxon>Pterygota</taxon>
        <taxon>Neoptera</taxon>
        <taxon>Endopterygota</taxon>
        <taxon>Hymenoptera</taxon>
        <taxon>Apocrita</taxon>
        <taxon>Aculeata</taxon>
        <taxon>Apoidea</taxon>
        <taxon>Anthophila</taxon>
        <taxon>Apidae</taxon>
        <taxon>Melipona</taxon>
    </lineage>
</organism>
<dbReference type="PANTHER" id="PTHR11552:SF147">
    <property type="entry name" value="CHOLINE DEHYDROGENASE, MITOCHONDRIAL"/>
    <property type="match status" value="1"/>
</dbReference>
<dbReference type="GO" id="GO:0016491">
    <property type="term" value="F:oxidoreductase activity"/>
    <property type="evidence" value="ECO:0007669"/>
    <property type="project" value="TreeGrafter"/>
</dbReference>
<reference evidence="1" key="1">
    <citation type="submission" date="2021-10" db="EMBL/GenBank/DDBJ databases">
        <title>Melipona bicolor Genome sequencing and assembly.</title>
        <authorList>
            <person name="Araujo N.S."/>
            <person name="Arias M.C."/>
        </authorList>
    </citation>
    <scope>NUCLEOTIDE SEQUENCE</scope>
    <source>
        <strain evidence="1">USP_2M_L1-L4_2017</strain>
        <tissue evidence="1">Whole body</tissue>
    </source>
</reference>
<comment type="caution">
    <text evidence="1">The sequence shown here is derived from an EMBL/GenBank/DDBJ whole genome shotgun (WGS) entry which is preliminary data.</text>
</comment>
<dbReference type="AlphaFoldDB" id="A0AA40FDX1"/>
<accession>A0AA40FDX1</accession>
<protein>
    <submittedName>
        <fullName evidence="1">Uncharacterized protein</fullName>
    </submittedName>
</protein>
<dbReference type="Proteomes" id="UP001177670">
    <property type="component" value="Unassembled WGS sequence"/>
</dbReference>
<dbReference type="GO" id="GO:0050660">
    <property type="term" value="F:flavin adenine dinucleotide binding"/>
    <property type="evidence" value="ECO:0007669"/>
    <property type="project" value="InterPro"/>
</dbReference>
<sequence>MYLERIFKAISFYDLTISLNSISTNKNNFEKKDDIFYYKKTYRGILSATGTISFSVFSQTTFQHENGVPDIQIQFVPTSKEDFLNDPKESFDIAVEPFSYYNAIYILPFSLSLKSRGYIILNESDPLWEAPLIYPRYFTSNSDLDVLVENVEIVLKFLDTESFKKYDFRFIDILLPACNDRGESCDMIKELIVL</sequence>
<dbReference type="InterPro" id="IPR012132">
    <property type="entry name" value="GMC_OxRdtase"/>
</dbReference>
<dbReference type="SUPFAM" id="SSF54373">
    <property type="entry name" value="FAD-linked reductases, C-terminal domain"/>
    <property type="match status" value="1"/>
</dbReference>
<proteinExistence type="predicted"/>